<evidence type="ECO:0000313" key="3">
    <source>
        <dbReference type="Proteomes" id="UP001281761"/>
    </source>
</evidence>
<organism evidence="2 3">
    <name type="scientific">Blattamonas nauphoetae</name>
    <dbReference type="NCBI Taxonomy" id="2049346"/>
    <lineage>
        <taxon>Eukaryota</taxon>
        <taxon>Metamonada</taxon>
        <taxon>Preaxostyla</taxon>
        <taxon>Oxymonadida</taxon>
        <taxon>Blattamonas</taxon>
    </lineage>
</organism>
<dbReference type="EMBL" id="JARBJD010000281">
    <property type="protein sequence ID" value="KAK2944851.1"/>
    <property type="molecule type" value="Genomic_DNA"/>
</dbReference>
<reference evidence="2 3" key="1">
    <citation type="journal article" date="2022" name="bioRxiv">
        <title>Genomics of Preaxostyla Flagellates Illuminates Evolutionary Transitions and the Path Towards Mitochondrial Loss.</title>
        <authorList>
            <person name="Novak L.V.F."/>
            <person name="Treitli S.C."/>
            <person name="Pyrih J."/>
            <person name="Halakuc P."/>
            <person name="Pipaliya S.V."/>
            <person name="Vacek V."/>
            <person name="Brzon O."/>
            <person name="Soukal P."/>
            <person name="Eme L."/>
            <person name="Dacks J.B."/>
            <person name="Karnkowska A."/>
            <person name="Elias M."/>
            <person name="Hampl V."/>
        </authorList>
    </citation>
    <scope>NUCLEOTIDE SEQUENCE [LARGE SCALE GENOMIC DNA]</scope>
    <source>
        <strain evidence="2">NAU3</strain>
        <tissue evidence="2">Gut</tissue>
    </source>
</reference>
<protein>
    <submittedName>
        <fullName evidence="2">Uncharacterized protein</fullName>
    </submittedName>
</protein>
<evidence type="ECO:0000313" key="2">
    <source>
        <dbReference type="EMBL" id="KAK2944851.1"/>
    </source>
</evidence>
<keyword evidence="3" id="KW-1185">Reference proteome</keyword>
<evidence type="ECO:0000256" key="1">
    <source>
        <dbReference type="SAM" id="MobiDB-lite"/>
    </source>
</evidence>
<comment type="caution">
    <text evidence="2">The sequence shown here is derived from an EMBL/GenBank/DDBJ whole genome shotgun (WGS) entry which is preliminary data.</text>
</comment>
<gene>
    <name evidence="2" type="ORF">BLNAU_20194</name>
</gene>
<feature type="compositionally biased region" description="Polar residues" evidence="1">
    <location>
        <begin position="133"/>
        <end position="145"/>
    </location>
</feature>
<dbReference type="Proteomes" id="UP001281761">
    <property type="component" value="Unassembled WGS sequence"/>
</dbReference>
<sequence length="289" mass="31651">MTPAWWEVILHHAIQTGIECSNRRCLHADWNDCTNRNPSIDSADQNTESTHDTLSCLLVYNTISTIPSGTRRRQVVSFVKQVKILLTDTTFTTPSELLQVVVVTPTHGTLETPLTVSSYQSIFVASQNENGQVAQEDQIEQNDSSVKLKPKQHLPARTANTAKPESNPASDWSEERSGQGEGSGVQSGADSVGNGDLNSAVWGVAREERASSDWSGWRDADAEGVFGDRVACSAVHLAGSNIGRVTGSYRKLETSILAATRSNWLMLPPASSLRHDYFCVTHFDHRTVE</sequence>
<accession>A0ABQ9WZ99</accession>
<proteinExistence type="predicted"/>
<feature type="compositionally biased region" description="Polar residues" evidence="1">
    <location>
        <begin position="158"/>
        <end position="170"/>
    </location>
</feature>
<name>A0ABQ9WZ99_9EUKA</name>
<feature type="region of interest" description="Disordered" evidence="1">
    <location>
        <begin position="133"/>
        <end position="197"/>
    </location>
</feature>